<proteinExistence type="inferred from homology"/>
<dbReference type="OrthoDB" id="6192933at2"/>
<organism evidence="8 9">
    <name type="scientific">Geovibrio thiophilus</name>
    <dbReference type="NCBI Taxonomy" id="139438"/>
    <lineage>
        <taxon>Bacteria</taxon>
        <taxon>Pseudomonadati</taxon>
        <taxon>Deferribacterota</taxon>
        <taxon>Deferribacteres</taxon>
        <taxon>Deferribacterales</taxon>
        <taxon>Geovibrionaceae</taxon>
        <taxon>Geovibrio</taxon>
    </lineage>
</organism>
<gene>
    <name evidence="8" type="ORF">EP073_06180</name>
</gene>
<feature type="chain" id="PRO_5019082025" evidence="5">
    <location>
        <begin position="23"/>
        <end position="254"/>
    </location>
</feature>
<keyword evidence="9" id="KW-1185">Reference proteome</keyword>
<sequence>MKKLTAFIVTGLLLLTAAASFAEGLDDVKKKGELTFSLTGQYPPFNFVDDKNTVTGFDVEIGKAVAERIGVTGKPVTTAWDGIIAGLIASKYDLICGSMAITEQRLKSIDFSDPYYRSGAQIFAGNSSDIGSSADLDGKKIGVTLGTTYEQWVRENIKGAEIKTYKGVPDMILETATGRIDAFVTDKIVGAMAIRDKNAPLKLVGGLLYEERMGIAMLKGNPKLKNAVNKALADMKNDGTYEKISMKWLGIDAR</sequence>
<dbReference type="AlphaFoldDB" id="A0A410JY75"/>
<evidence type="ECO:0000256" key="3">
    <source>
        <dbReference type="ARBA" id="ARBA00022729"/>
    </source>
</evidence>
<comment type="subcellular location">
    <subcellularLocation>
        <location evidence="1">Cell envelope</location>
    </subcellularLocation>
</comment>
<dbReference type="PROSITE" id="PS01039">
    <property type="entry name" value="SBP_BACTERIAL_3"/>
    <property type="match status" value="1"/>
</dbReference>
<dbReference type="Proteomes" id="UP000287502">
    <property type="component" value="Chromosome"/>
</dbReference>
<evidence type="ECO:0000256" key="2">
    <source>
        <dbReference type="ARBA" id="ARBA00010333"/>
    </source>
</evidence>
<protein>
    <submittedName>
        <fullName evidence="8">Transporter substrate-binding domain-containing protein</fullName>
    </submittedName>
</protein>
<dbReference type="SUPFAM" id="SSF53850">
    <property type="entry name" value="Periplasmic binding protein-like II"/>
    <property type="match status" value="1"/>
</dbReference>
<reference evidence="8 9" key="1">
    <citation type="submission" date="2019-01" db="EMBL/GenBank/DDBJ databases">
        <title>Geovibrio thiophilus DSM 11263, complete genome.</title>
        <authorList>
            <person name="Spring S."/>
            <person name="Bunk B."/>
            <person name="Sproer C."/>
        </authorList>
    </citation>
    <scope>NUCLEOTIDE SEQUENCE [LARGE SCALE GENOMIC DNA]</scope>
    <source>
        <strain evidence="8 9">DSM 11263</strain>
    </source>
</reference>
<dbReference type="KEGG" id="gtl:EP073_06180"/>
<accession>A0A410JY75</accession>
<dbReference type="CDD" id="cd13713">
    <property type="entry name" value="PBP2_Cystine_like_1"/>
    <property type="match status" value="1"/>
</dbReference>
<dbReference type="PANTHER" id="PTHR35936">
    <property type="entry name" value="MEMBRANE-BOUND LYTIC MUREIN TRANSGLYCOSYLASE F"/>
    <property type="match status" value="1"/>
</dbReference>
<dbReference type="GO" id="GO:0016020">
    <property type="term" value="C:membrane"/>
    <property type="evidence" value="ECO:0007669"/>
    <property type="project" value="InterPro"/>
</dbReference>
<evidence type="ECO:0000313" key="9">
    <source>
        <dbReference type="Proteomes" id="UP000287502"/>
    </source>
</evidence>
<dbReference type="GO" id="GO:0030313">
    <property type="term" value="C:cell envelope"/>
    <property type="evidence" value="ECO:0007669"/>
    <property type="project" value="UniProtKB-SubCell"/>
</dbReference>
<evidence type="ECO:0000256" key="5">
    <source>
        <dbReference type="SAM" id="SignalP"/>
    </source>
</evidence>
<dbReference type="SMART" id="SM00079">
    <property type="entry name" value="PBPe"/>
    <property type="match status" value="1"/>
</dbReference>
<evidence type="ECO:0000259" key="7">
    <source>
        <dbReference type="SMART" id="SM00079"/>
    </source>
</evidence>
<dbReference type="InterPro" id="IPR001638">
    <property type="entry name" value="Solute-binding_3/MltF_N"/>
</dbReference>
<dbReference type="EMBL" id="CP035108">
    <property type="protein sequence ID" value="QAR33008.1"/>
    <property type="molecule type" value="Genomic_DNA"/>
</dbReference>
<feature type="signal peptide" evidence="5">
    <location>
        <begin position="1"/>
        <end position="22"/>
    </location>
</feature>
<feature type="domain" description="Solute-binding protein family 3/N-terminal" evidence="6">
    <location>
        <begin position="33"/>
        <end position="252"/>
    </location>
</feature>
<dbReference type="InterPro" id="IPR001320">
    <property type="entry name" value="Iontro_rcpt_C"/>
</dbReference>
<dbReference type="Gene3D" id="3.40.190.10">
    <property type="entry name" value="Periplasmic binding protein-like II"/>
    <property type="match status" value="2"/>
</dbReference>
<name>A0A410JY75_9BACT</name>
<dbReference type="Pfam" id="PF00497">
    <property type="entry name" value="SBP_bac_3"/>
    <property type="match status" value="1"/>
</dbReference>
<dbReference type="RefSeq" id="WP_128466294.1">
    <property type="nucleotide sequence ID" value="NZ_CP035108.1"/>
</dbReference>
<evidence type="ECO:0000313" key="8">
    <source>
        <dbReference type="EMBL" id="QAR33008.1"/>
    </source>
</evidence>
<feature type="domain" description="Ionotropic glutamate receptor C-terminal" evidence="7">
    <location>
        <begin position="35"/>
        <end position="251"/>
    </location>
</feature>
<evidence type="ECO:0000256" key="4">
    <source>
        <dbReference type="RuleBase" id="RU003744"/>
    </source>
</evidence>
<dbReference type="GO" id="GO:0015276">
    <property type="term" value="F:ligand-gated monoatomic ion channel activity"/>
    <property type="evidence" value="ECO:0007669"/>
    <property type="project" value="InterPro"/>
</dbReference>
<dbReference type="InterPro" id="IPR018313">
    <property type="entry name" value="SBP_3_CS"/>
</dbReference>
<evidence type="ECO:0000259" key="6">
    <source>
        <dbReference type="SMART" id="SM00062"/>
    </source>
</evidence>
<comment type="similarity">
    <text evidence="2 4">Belongs to the bacterial solute-binding protein 3 family.</text>
</comment>
<dbReference type="PANTHER" id="PTHR35936:SF19">
    <property type="entry name" value="AMINO-ACID-BINDING PROTEIN YXEM-RELATED"/>
    <property type="match status" value="1"/>
</dbReference>
<keyword evidence="3 5" id="KW-0732">Signal</keyword>
<dbReference type="SMART" id="SM00062">
    <property type="entry name" value="PBPb"/>
    <property type="match status" value="1"/>
</dbReference>
<evidence type="ECO:0000256" key="1">
    <source>
        <dbReference type="ARBA" id="ARBA00004196"/>
    </source>
</evidence>